<name>A0A9P1M623_9PEZI</name>
<dbReference type="OrthoDB" id="441517at2759"/>
<evidence type="ECO:0008006" key="4">
    <source>
        <dbReference type="Google" id="ProtNLM"/>
    </source>
</evidence>
<reference evidence="2" key="1">
    <citation type="submission" date="2022-11" db="EMBL/GenBank/DDBJ databases">
        <authorList>
            <person name="Scott C."/>
            <person name="Bruce N."/>
        </authorList>
    </citation>
    <scope>NUCLEOTIDE SEQUENCE</scope>
</reference>
<gene>
    <name evidence="2" type="ORF">PPNO1_LOCUS1405</name>
</gene>
<feature type="compositionally biased region" description="Low complexity" evidence="1">
    <location>
        <begin position="15"/>
        <end position="25"/>
    </location>
</feature>
<accession>A0A9P1M623</accession>
<dbReference type="AlphaFoldDB" id="A0A9P1M623"/>
<evidence type="ECO:0000313" key="3">
    <source>
        <dbReference type="Proteomes" id="UP000838763"/>
    </source>
</evidence>
<feature type="compositionally biased region" description="Acidic residues" evidence="1">
    <location>
        <begin position="39"/>
        <end position="48"/>
    </location>
</feature>
<dbReference type="EMBL" id="CALLCH030000002">
    <property type="protein sequence ID" value="CAI4211628.1"/>
    <property type="molecule type" value="Genomic_DNA"/>
</dbReference>
<protein>
    <recommendedName>
        <fullName evidence="4">Peroxin-14</fullName>
    </recommendedName>
</protein>
<dbReference type="Proteomes" id="UP000838763">
    <property type="component" value="Unassembled WGS sequence"/>
</dbReference>
<comment type="caution">
    <text evidence="2">The sequence shown here is derived from an EMBL/GenBank/DDBJ whole genome shotgun (WGS) entry which is preliminary data.</text>
</comment>
<organism evidence="2 3">
    <name type="scientific">Parascedosporium putredinis</name>
    <dbReference type="NCBI Taxonomy" id="1442378"/>
    <lineage>
        <taxon>Eukaryota</taxon>
        <taxon>Fungi</taxon>
        <taxon>Dikarya</taxon>
        <taxon>Ascomycota</taxon>
        <taxon>Pezizomycotina</taxon>
        <taxon>Sordariomycetes</taxon>
        <taxon>Hypocreomycetidae</taxon>
        <taxon>Microascales</taxon>
        <taxon>Microascaceae</taxon>
        <taxon>Parascedosporium</taxon>
    </lineage>
</organism>
<proteinExistence type="predicted"/>
<feature type="compositionally biased region" description="Basic and acidic residues" evidence="1">
    <location>
        <begin position="26"/>
        <end position="38"/>
    </location>
</feature>
<evidence type="ECO:0000313" key="2">
    <source>
        <dbReference type="EMBL" id="CAI4211628.1"/>
    </source>
</evidence>
<sequence length="233" mass="25043">MAGPEDKRPDEHAAAEPGATEPAPTTEDRLEVARRFLDDETDLSDAEIDTLLGPSADPNSTPEPMLAQLTAARLDLHASASAHVSALNARLQDVVSEIPEAAVVVSASSHAHAHATAGSDCSSECEDPSELFHRDIGTQTSDAVPSPFRLAKLARSLADVKEGLDAQADDMHDYLAIIDNLRDDLRQSSVSRSYASLGWKQPEPDDEVKKAKDNIRRLKGVFLSARNFPVSAK</sequence>
<feature type="region of interest" description="Disordered" evidence="1">
    <location>
        <begin position="1"/>
        <end position="63"/>
    </location>
</feature>
<keyword evidence="3" id="KW-1185">Reference proteome</keyword>
<feature type="compositionally biased region" description="Basic and acidic residues" evidence="1">
    <location>
        <begin position="1"/>
        <end position="14"/>
    </location>
</feature>
<evidence type="ECO:0000256" key="1">
    <source>
        <dbReference type="SAM" id="MobiDB-lite"/>
    </source>
</evidence>